<name>A0AAN7J516_QUERU</name>
<accession>A0AAN7J516</accession>
<dbReference type="PANTHER" id="PTHR33386">
    <property type="entry name" value="OS02G0740600 PROTEIN"/>
    <property type="match status" value="1"/>
</dbReference>
<evidence type="ECO:0000313" key="3">
    <source>
        <dbReference type="Proteomes" id="UP001324115"/>
    </source>
</evidence>
<feature type="region of interest" description="Disordered" evidence="1">
    <location>
        <begin position="1"/>
        <end position="30"/>
    </location>
</feature>
<comment type="caution">
    <text evidence="2">The sequence shown here is derived from an EMBL/GenBank/DDBJ whole genome shotgun (WGS) entry which is preliminary data.</text>
</comment>
<keyword evidence="3" id="KW-1185">Reference proteome</keyword>
<dbReference type="Proteomes" id="UP001324115">
    <property type="component" value="Unassembled WGS sequence"/>
</dbReference>
<protein>
    <submittedName>
        <fullName evidence="2">Uncharacterized protein</fullName>
    </submittedName>
</protein>
<sequence length="83" mass="9539">MESNPWADQWDHKNNSPDQITETKKSQGGAMAKIRNGLEKTKEAAANHMKKIVVKEATDASLRWVKDKYHKTTKKHKKEPHDS</sequence>
<evidence type="ECO:0000256" key="1">
    <source>
        <dbReference type="SAM" id="MobiDB-lite"/>
    </source>
</evidence>
<feature type="compositionally biased region" description="Basic and acidic residues" evidence="1">
    <location>
        <begin position="9"/>
        <end position="25"/>
    </location>
</feature>
<gene>
    <name evidence="2" type="ORF">RGQ29_015649</name>
</gene>
<dbReference type="EMBL" id="JAXUIC010000003">
    <property type="protein sequence ID" value="KAK4598256.1"/>
    <property type="molecule type" value="Genomic_DNA"/>
</dbReference>
<organism evidence="2 3">
    <name type="scientific">Quercus rubra</name>
    <name type="common">Northern red oak</name>
    <name type="synonym">Quercus borealis</name>
    <dbReference type="NCBI Taxonomy" id="3512"/>
    <lineage>
        <taxon>Eukaryota</taxon>
        <taxon>Viridiplantae</taxon>
        <taxon>Streptophyta</taxon>
        <taxon>Embryophyta</taxon>
        <taxon>Tracheophyta</taxon>
        <taxon>Spermatophyta</taxon>
        <taxon>Magnoliopsida</taxon>
        <taxon>eudicotyledons</taxon>
        <taxon>Gunneridae</taxon>
        <taxon>Pentapetalae</taxon>
        <taxon>rosids</taxon>
        <taxon>fabids</taxon>
        <taxon>Fagales</taxon>
        <taxon>Fagaceae</taxon>
        <taxon>Quercus</taxon>
    </lineage>
</organism>
<dbReference type="AlphaFoldDB" id="A0AAN7J516"/>
<reference evidence="2 3" key="1">
    <citation type="journal article" date="2023" name="G3 (Bethesda)">
        <title>A haplotype-resolved chromosome-scale genome for Quercus rubra L. provides insights into the genetics of adaptive traits for red oak species.</title>
        <authorList>
            <person name="Kapoor B."/>
            <person name="Jenkins J."/>
            <person name="Schmutz J."/>
            <person name="Zhebentyayeva T."/>
            <person name="Kuelheim C."/>
            <person name="Coggeshall M."/>
            <person name="Heim C."/>
            <person name="Lasky J.R."/>
            <person name="Leites L."/>
            <person name="Islam-Faridi N."/>
            <person name="Romero-Severson J."/>
            <person name="DeLeo V.L."/>
            <person name="Lucas S.M."/>
            <person name="Lazic D."/>
            <person name="Gailing O."/>
            <person name="Carlson J."/>
            <person name="Staton M."/>
        </authorList>
    </citation>
    <scope>NUCLEOTIDE SEQUENCE [LARGE SCALE GENOMIC DNA]</scope>
    <source>
        <strain evidence="2">Pseudo-F2</strain>
    </source>
</reference>
<evidence type="ECO:0000313" key="2">
    <source>
        <dbReference type="EMBL" id="KAK4598256.1"/>
    </source>
</evidence>
<dbReference type="PANTHER" id="PTHR33386:SF5">
    <property type="entry name" value="OS02G0740600 PROTEIN"/>
    <property type="match status" value="1"/>
</dbReference>
<proteinExistence type="predicted"/>